<evidence type="ECO:0000313" key="2">
    <source>
        <dbReference type="Proteomes" id="UP001383192"/>
    </source>
</evidence>
<gene>
    <name evidence="1" type="ORF">VNI00_007352</name>
</gene>
<protein>
    <submittedName>
        <fullName evidence="1">Uncharacterized protein</fullName>
    </submittedName>
</protein>
<evidence type="ECO:0000313" key="1">
    <source>
        <dbReference type="EMBL" id="KAK7045520.1"/>
    </source>
</evidence>
<organism evidence="1 2">
    <name type="scientific">Paramarasmius palmivorus</name>
    <dbReference type="NCBI Taxonomy" id="297713"/>
    <lineage>
        <taxon>Eukaryota</taxon>
        <taxon>Fungi</taxon>
        <taxon>Dikarya</taxon>
        <taxon>Basidiomycota</taxon>
        <taxon>Agaricomycotina</taxon>
        <taxon>Agaricomycetes</taxon>
        <taxon>Agaricomycetidae</taxon>
        <taxon>Agaricales</taxon>
        <taxon>Marasmiineae</taxon>
        <taxon>Marasmiaceae</taxon>
        <taxon>Paramarasmius</taxon>
    </lineage>
</organism>
<name>A0AAW0D3H8_9AGAR</name>
<dbReference type="Proteomes" id="UP001383192">
    <property type="component" value="Unassembled WGS sequence"/>
</dbReference>
<dbReference type="Pfam" id="PF10306">
    <property type="entry name" value="FLILHELTA"/>
    <property type="match status" value="1"/>
</dbReference>
<sequence>MSRQYRQALKSISERTGAPLPALIVSFGVLHEATAIVPLVGVFYGAKAMGVGEGLVDALKDTDTESVWWKGKAREWIEEGEERVDRVGRRYGWFGYSKGDTREGRLAVAGDVANAVVAH</sequence>
<accession>A0AAW0D3H8</accession>
<proteinExistence type="predicted"/>
<dbReference type="AlphaFoldDB" id="A0AAW0D3H8"/>
<keyword evidence="2" id="KW-1185">Reference proteome</keyword>
<comment type="caution">
    <text evidence="1">The sequence shown here is derived from an EMBL/GenBank/DDBJ whole genome shotgun (WGS) entry which is preliminary data.</text>
</comment>
<dbReference type="InterPro" id="IPR018811">
    <property type="entry name" value="MRX11"/>
</dbReference>
<reference evidence="1 2" key="1">
    <citation type="submission" date="2024-01" db="EMBL/GenBank/DDBJ databases">
        <title>A draft genome for a cacao thread blight-causing isolate of Paramarasmius palmivorus.</title>
        <authorList>
            <person name="Baruah I.K."/>
            <person name="Bukari Y."/>
            <person name="Amoako-Attah I."/>
            <person name="Meinhardt L.W."/>
            <person name="Bailey B.A."/>
            <person name="Cohen S.P."/>
        </authorList>
    </citation>
    <scope>NUCLEOTIDE SEQUENCE [LARGE SCALE GENOMIC DNA]</scope>
    <source>
        <strain evidence="1 2">GH-12</strain>
    </source>
</reference>
<dbReference type="EMBL" id="JAYKXP010000024">
    <property type="protein sequence ID" value="KAK7045520.1"/>
    <property type="molecule type" value="Genomic_DNA"/>
</dbReference>